<dbReference type="KEGG" id="apes:FOC84_09085"/>
<evidence type="ECO:0000259" key="4">
    <source>
        <dbReference type="Pfam" id="PF13588"/>
    </source>
</evidence>
<dbReference type="SUPFAM" id="SSF53335">
    <property type="entry name" value="S-adenosyl-L-methionine-dependent methyltransferases"/>
    <property type="match status" value="1"/>
</dbReference>
<dbReference type="PANTHER" id="PTHR42998">
    <property type="entry name" value="TYPE I RESTRICTION ENZYME HINDVIIP M PROTEIN-RELATED"/>
    <property type="match status" value="1"/>
</dbReference>
<dbReference type="RefSeq" id="WP_173144132.1">
    <property type="nucleotide sequence ID" value="NZ_CP053985.1"/>
</dbReference>
<dbReference type="PRINTS" id="PR00507">
    <property type="entry name" value="N12N6MTFRASE"/>
</dbReference>
<dbReference type="Proteomes" id="UP000500970">
    <property type="component" value="Chromosome"/>
</dbReference>
<name>A0A7D4E3U7_9BURK</name>
<dbReference type="InterPro" id="IPR052916">
    <property type="entry name" value="Type-I_RE_MTase_Subunit"/>
</dbReference>
<dbReference type="PROSITE" id="PS00092">
    <property type="entry name" value="N6_MTASE"/>
    <property type="match status" value="1"/>
</dbReference>
<dbReference type="GO" id="GO:0008170">
    <property type="term" value="F:N-methyltransferase activity"/>
    <property type="evidence" value="ECO:0007669"/>
    <property type="project" value="InterPro"/>
</dbReference>
<sequence length="656" mass="73984">MADTLAVSLLKPVAVIVQQGKVLDFIDGHTQRDETPEEYVRQEIAKSLVREYGYPKKDIAVEYTLRLGSRKPRADLIVFGADENHDQANAYIVIECKEQRVKSNDRKEGVGQLHSYMSACPNVIYGMWTNGIERFCYRRIDNKGKVGFEELPDLPSYGQLADEAERPEFDQLKPASSDALLFAFRRCHNYIAGNQGLQKPQAFWELLKLIFCKIHDERNSKAVEFYAAGNERAGINGPLKVKKRLDALFEEVKGDFPAIFTPKDAIELKPSVLAYLVSQLQMYSLLESDVDVKGHAYEEIVGSNLRGDRGEFFTPRNVCNMAVAMLDPSEGQLMLDPACGTGGFLIAAMNHVVEKIRIAETEKWKGDLKRAELKVVNRIAKFAGSCIVGLDFNPELVKATKMNMVMNNDGAGGLYQANSLASPATWEDDLRDRPLMGKVDLIFTNPPFGSKIPVDDPAILEKYDLGHSWTYNEDSDIWVMNSGIQKSQPPEILFIERCVRFLKPGVGRVAMVLPDGILGSPGLGYVRQWILKHTRVLASIDLHPDTFQPNVSIQTSVLILQRKTDELVALEEAAGRMNDYHVFMAVANHVGHDKRGNTTYVRDRKGNEVVEEIEQSFKEYESGQIVYKRQKTQRKVVDDNTLQIAQEFRKWLSEQD</sequence>
<reference evidence="5 6" key="1">
    <citation type="submission" date="2020-05" db="EMBL/GenBank/DDBJ databases">
        <title>FDA dAtabase for Regulatory Grade micrObial Sequences (FDA-ARGOS): Supporting development and validation of Infectious Disease Dx tests.</title>
        <authorList>
            <person name="Sproer C."/>
            <person name="Gronow S."/>
            <person name="Severitt S."/>
            <person name="Schroder I."/>
            <person name="Tallon L."/>
            <person name="Sadzewicz L."/>
            <person name="Zhao X."/>
            <person name="Vavikolanu K."/>
            <person name="Mehta A."/>
            <person name="Aluvathingal J."/>
            <person name="Nadendla S."/>
            <person name="Myers T."/>
            <person name="Yan Y."/>
            <person name="Sichtig H."/>
        </authorList>
    </citation>
    <scope>NUCLEOTIDE SEQUENCE [LARGE SCALE GENOMIC DNA]</scope>
    <source>
        <strain evidence="5 6">FDAARGOS_790</strain>
    </source>
</reference>
<evidence type="ECO:0000313" key="6">
    <source>
        <dbReference type="Proteomes" id="UP000500970"/>
    </source>
</evidence>
<proteinExistence type="inferred from homology"/>
<keyword evidence="6" id="KW-1185">Reference proteome</keyword>
<dbReference type="EMBL" id="CP053985">
    <property type="protein sequence ID" value="QKH35086.1"/>
    <property type="molecule type" value="Genomic_DNA"/>
</dbReference>
<dbReference type="Gene3D" id="3.40.50.150">
    <property type="entry name" value="Vaccinia Virus protein VP39"/>
    <property type="match status" value="1"/>
</dbReference>
<dbReference type="Pfam" id="PF02384">
    <property type="entry name" value="N6_Mtase"/>
    <property type="match status" value="1"/>
</dbReference>
<dbReference type="InterPro" id="IPR003356">
    <property type="entry name" value="DNA_methylase_A-5"/>
</dbReference>
<dbReference type="Pfam" id="PF13588">
    <property type="entry name" value="HSDR_N_2"/>
    <property type="match status" value="1"/>
</dbReference>
<evidence type="ECO:0000259" key="3">
    <source>
        <dbReference type="Pfam" id="PF02384"/>
    </source>
</evidence>
<evidence type="ECO:0000256" key="2">
    <source>
        <dbReference type="ARBA" id="ARBA00022747"/>
    </source>
</evidence>
<evidence type="ECO:0000313" key="5">
    <source>
        <dbReference type="EMBL" id="QKH35086.1"/>
    </source>
</evidence>
<dbReference type="InterPro" id="IPR029464">
    <property type="entry name" value="HSDR_N"/>
</dbReference>
<dbReference type="GO" id="GO:0003677">
    <property type="term" value="F:DNA binding"/>
    <property type="evidence" value="ECO:0007669"/>
    <property type="project" value="InterPro"/>
</dbReference>
<organism evidence="5 6">
    <name type="scientific">Achromobacter pestifer</name>
    <dbReference type="NCBI Taxonomy" id="1353889"/>
    <lineage>
        <taxon>Bacteria</taxon>
        <taxon>Pseudomonadati</taxon>
        <taxon>Pseudomonadota</taxon>
        <taxon>Betaproteobacteria</taxon>
        <taxon>Burkholderiales</taxon>
        <taxon>Alcaligenaceae</taxon>
        <taxon>Achromobacter</taxon>
    </lineage>
</organism>
<comment type="similarity">
    <text evidence="1">Belongs to the N(4)/N(6)-methyltransferase family.</text>
</comment>
<dbReference type="InterPro" id="IPR002052">
    <property type="entry name" value="DNA_methylase_N6_adenine_CS"/>
</dbReference>
<feature type="domain" description="DNA methylase adenine-specific" evidence="3">
    <location>
        <begin position="290"/>
        <end position="620"/>
    </location>
</feature>
<protein>
    <submittedName>
        <fullName evidence="5">Type I restriction enzyme HsdR N-terminal domain-containing protein</fullName>
    </submittedName>
</protein>
<keyword evidence="2" id="KW-0680">Restriction system</keyword>
<dbReference type="GO" id="GO:0009307">
    <property type="term" value="P:DNA restriction-modification system"/>
    <property type="evidence" value="ECO:0007669"/>
    <property type="project" value="UniProtKB-KW"/>
</dbReference>
<gene>
    <name evidence="5" type="ORF">FOC84_09085</name>
</gene>
<dbReference type="PANTHER" id="PTHR42998:SF1">
    <property type="entry name" value="TYPE I RESTRICTION ENZYME HINDI METHYLASE SUBUNIT"/>
    <property type="match status" value="1"/>
</dbReference>
<evidence type="ECO:0000256" key="1">
    <source>
        <dbReference type="ARBA" id="ARBA00006594"/>
    </source>
</evidence>
<dbReference type="GO" id="GO:0032259">
    <property type="term" value="P:methylation"/>
    <property type="evidence" value="ECO:0007669"/>
    <property type="project" value="InterPro"/>
</dbReference>
<accession>A0A7D4E3U7</accession>
<dbReference type="AlphaFoldDB" id="A0A7D4E3U7"/>
<feature type="domain" description="Type I restriction enzyme R protein N-terminal" evidence="4">
    <location>
        <begin position="36"/>
        <end position="155"/>
    </location>
</feature>
<dbReference type="REBASE" id="385726">
    <property type="entry name" value="M.Ape790ORF9085P"/>
</dbReference>
<dbReference type="InterPro" id="IPR029063">
    <property type="entry name" value="SAM-dependent_MTases_sf"/>
</dbReference>